<dbReference type="InterPro" id="IPR001307">
    <property type="entry name" value="Thiosulphate_STrfase_CS"/>
</dbReference>
<gene>
    <name evidence="4" type="ORF">BJ968_000189</name>
</gene>
<keyword evidence="4" id="KW-0670">Pyruvate</keyword>
<dbReference type="EC" id="2.8.1.2" evidence="4"/>
<dbReference type="SMART" id="SM00450">
    <property type="entry name" value="RHOD"/>
    <property type="match status" value="2"/>
</dbReference>
<dbReference type="Pfam" id="PF00581">
    <property type="entry name" value="Rhodanese"/>
    <property type="match status" value="2"/>
</dbReference>
<dbReference type="Proteomes" id="UP000521922">
    <property type="component" value="Unassembled WGS sequence"/>
</dbReference>
<evidence type="ECO:0000256" key="1">
    <source>
        <dbReference type="ARBA" id="ARBA00022679"/>
    </source>
</evidence>
<dbReference type="PANTHER" id="PTHR11364">
    <property type="entry name" value="THIOSULFATE SULFERTANSFERASE"/>
    <property type="match status" value="1"/>
</dbReference>
<dbReference type="InterPro" id="IPR001763">
    <property type="entry name" value="Rhodanese-like_dom"/>
</dbReference>
<keyword evidence="2" id="KW-0677">Repeat</keyword>
<dbReference type="PANTHER" id="PTHR11364:SF27">
    <property type="entry name" value="SULFURTRANSFERASE"/>
    <property type="match status" value="1"/>
</dbReference>
<dbReference type="InterPro" id="IPR036873">
    <property type="entry name" value="Rhodanese-like_dom_sf"/>
</dbReference>
<organism evidence="4 5">
    <name type="scientific">Kineococcus aurantiacus</name>
    <dbReference type="NCBI Taxonomy" id="37633"/>
    <lineage>
        <taxon>Bacteria</taxon>
        <taxon>Bacillati</taxon>
        <taxon>Actinomycetota</taxon>
        <taxon>Actinomycetes</taxon>
        <taxon>Kineosporiales</taxon>
        <taxon>Kineosporiaceae</taxon>
        <taxon>Kineococcus</taxon>
    </lineage>
</organism>
<dbReference type="RefSeq" id="WP_179748410.1">
    <property type="nucleotide sequence ID" value="NZ_BAAAGN010000002.1"/>
</dbReference>
<sequence length="279" mass="28392">MTLVDAVALQRELAGPNPPVLLDVRWSLTGPAGAGEYARGHLPGAVFVDLDTGLSRPRGPGEGRHPLPHPDALQEVLRAAGVSTGSPVVLYDAADSTSAARGWWVLRWAGLRDVRVLDGGLAAWVARGGAVSTDVPAPGAGDVVVRAGALPVLDADAVAALARDGLVLDVRAPARYRGETEPVDPVAGHVPGAVNHPTTGHLTPSGTFLPPARLRAGFEELGVGQGRGTVGVYCGSGVTAAHTLLALEVAGFSGVLYPGSWSEWVTDPARPVATGPGPG</sequence>
<name>A0A7Y9ASG5_9ACTN</name>
<keyword evidence="5" id="KW-1185">Reference proteome</keyword>
<dbReference type="PROSITE" id="PS00380">
    <property type="entry name" value="RHODANESE_1"/>
    <property type="match status" value="1"/>
</dbReference>
<feature type="domain" description="Rhodanese" evidence="3">
    <location>
        <begin position="161"/>
        <end position="273"/>
    </location>
</feature>
<evidence type="ECO:0000256" key="2">
    <source>
        <dbReference type="ARBA" id="ARBA00022737"/>
    </source>
</evidence>
<reference evidence="4 5" key="1">
    <citation type="submission" date="2020-07" db="EMBL/GenBank/DDBJ databases">
        <title>Sequencing the genomes of 1000 actinobacteria strains.</title>
        <authorList>
            <person name="Klenk H.-P."/>
        </authorList>
    </citation>
    <scope>NUCLEOTIDE SEQUENCE [LARGE SCALE GENOMIC DNA]</scope>
    <source>
        <strain evidence="4 5">DSM 7487</strain>
    </source>
</reference>
<keyword evidence="1 4" id="KW-0808">Transferase</keyword>
<protein>
    <submittedName>
        <fullName evidence="4">Thiosulfate/3-mercaptopyruvate sulfurtransferase</fullName>
        <ecNumber evidence="4">2.8.1.1</ecNumber>
        <ecNumber evidence="4">2.8.1.2</ecNumber>
    </submittedName>
</protein>
<dbReference type="AlphaFoldDB" id="A0A7Y9ASG5"/>
<comment type="caution">
    <text evidence="4">The sequence shown here is derived from an EMBL/GenBank/DDBJ whole genome shotgun (WGS) entry which is preliminary data.</text>
</comment>
<accession>A0A7Y9ASG5</accession>
<evidence type="ECO:0000313" key="4">
    <source>
        <dbReference type="EMBL" id="NYD20649.1"/>
    </source>
</evidence>
<dbReference type="PROSITE" id="PS50206">
    <property type="entry name" value="RHODANESE_3"/>
    <property type="match status" value="2"/>
</dbReference>
<feature type="domain" description="Rhodanese" evidence="3">
    <location>
        <begin position="15"/>
        <end position="133"/>
    </location>
</feature>
<proteinExistence type="predicted"/>
<evidence type="ECO:0000259" key="3">
    <source>
        <dbReference type="PROSITE" id="PS50206"/>
    </source>
</evidence>
<evidence type="ECO:0000313" key="5">
    <source>
        <dbReference type="Proteomes" id="UP000521922"/>
    </source>
</evidence>
<dbReference type="GO" id="GO:0004792">
    <property type="term" value="F:thiosulfate-cyanide sulfurtransferase activity"/>
    <property type="evidence" value="ECO:0007669"/>
    <property type="project" value="UniProtKB-EC"/>
</dbReference>
<dbReference type="EMBL" id="JACCBB010000001">
    <property type="protein sequence ID" value="NYD20649.1"/>
    <property type="molecule type" value="Genomic_DNA"/>
</dbReference>
<dbReference type="EC" id="2.8.1.1" evidence="4"/>
<dbReference type="GO" id="GO:0016784">
    <property type="term" value="F:3-mercaptopyruvate sulfurtransferase activity"/>
    <property type="evidence" value="ECO:0007669"/>
    <property type="project" value="UniProtKB-EC"/>
</dbReference>
<dbReference type="SUPFAM" id="SSF52821">
    <property type="entry name" value="Rhodanese/Cell cycle control phosphatase"/>
    <property type="match status" value="2"/>
</dbReference>
<dbReference type="CDD" id="cd01448">
    <property type="entry name" value="TST_Repeat_1"/>
    <property type="match status" value="1"/>
</dbReference>
<dbReference type="Gene3D" id="3.40.250.10">
    <property type="entry name" value="Rhodanese-like domain"/>
    <property type="match status" value="2"/>
</dbReference>
<dbReference type="CDD" id="cd01449">
    <property type="entry name" value="TST_Repeat_2"/>
    <property type="match status" value="1"/>
</dbReference>
<dbReference type="InterPro" id="IPR045078">
    <property type="entry name" value="TST/MPST-like"/>
</dbReference>